<dbReference type="AlphaFoldDB" id="A0A5P8W7N7"/>
<dbReference type="Proteomes" id="UP000326678">
    <property type="component" value="Chromosome Gxm1"/>
</dbReference>
<organism evidence="1 2">
    <name type="scientific">Nostoc sphaeroides CCNUC1</name>
    <dbReference type="NCBI Taxonomy" id="2653204"/>
    <lineage>
        <taxon>Bacteria</taxon>
        <taxon>Bacillati</taxon>
        <taxon>Cyanobacteriota</taxon>
        <taxon>Cyanophyceae</taxon>
        <taxon>Nostocales</taxon>
        <taxon>Nostocaceae</taxon>
        <taxon>Nostoc</taxon>
    </lineage>
</organism>
<proteinExistence type="predicted"/>
<name>A0A5P8W7N7_9NOSO</name>
<keyword evidence="2" id="KW-1185">Reference proteome</keyword>
<dbReference type="KEGG" id="nsh:GXM_05748"/>
<sequence length="41" mass="4267">MGHGAWGIGHGADTVGELVGILTHQPQSILISLISVRFNAL</sequence>
<dbReference type="EMBL" id="CP045226">
    <property type="protein sequence ID" value="QFS48256.1"/>
    <property type="molecule type" value="Genomic_DNA"/>
</dbReference>
<evidence type="ECO:0000313" key="1">
    <source>
        <dbReference type="EMBL" id="QFS48256.1"/>
    </source>
</evidence>
<reference evidence="1 2" key="1">
    <citation type="submission" date="2019-10" db="EMBL/GenBank/DDBJ databases">
        <title>Genomic and transcriptomic insights into the perfect genentic adaptation of a filamentous nitrogen-fixing cyanobacterium to rice fields.</title>
        <authorList>
            <person name="Chen Z."/>
        </authorList>
    </citation>
    <scope>NUCLEOTIDE SEQUENCE [LARGE SCALE GENOMIC DNA]</scope>
    <source>
        <strain evidence="1">CCNUC1</strain>
    </source>
</reference>
<evidence type="ECO:0000313" key="2">
    <source>
        <dbReference type="Proteomes" id="UP000326678"/>
    </source>
</evidence>
<protein>
    <submittedName>
        <fullName evidence="1">Uncharacterized protein</fullName>
    </submittedName>
</protein>
<accession>A0A5P8W7N7</accession>
<gene>
    <name evidence="1" type="ORF">GXM_05748</name>
</gene>